<name>A0A0F9HP64_9ZZZZ</name>
<reference evidence="1" key="1">
    <citation type="journal article" date="2015" name="Nature">
        <title>Complex archaea that bridge the gap between prokaryotes and eukaryotes.</title>
        <authorList>
            <person name="Spang A."/>
            <person name="Saw J.H."/>
            <person name="Jorgensen S.L."/>
            <person name="Zaremba-Niedzwiedzka K."/>
            <person name="Martijn J."/>
            <person name="Lind A.E."/>
            <person name="van Eijk R."/>
            <person name="Schleper C."/>
            <person name="Guy L."/>
            <person name="Ettema T.J."/>
        </authorList>
    </citation>
    <scope>NUCLEOTIDE SEQUENCE</scope>
</reference>
<accession>A0A0F9HP64</accession>
<organism evidence="1">
    <name type="scientific">marine sediment metagenome</name>
    <dbReference type="NCBI Taxonomy" id="412755"/>
    <lineage>
        <taxon>unclassified sequences</taxon>
        <taxon>metagenomes</taxon>
        <taxon>ecological metagenomes</taxon>
    </lineage>
</organism>
<dbReference type="AlphaFoldDB" id="A0A0F9HP64"/>
<gene>
    <name evidence="1" type="ORF">LCGC14_1679500</name>
</gene>
<dbReference type="EMBL" id="LAZR01014532">
    <property type="protein sequence ID" value="KKM17071.1"/>
    <property type="molecule type" value="Genomic_DNA"/>
</dbReference>
<proteinExistence type="predicted"/>
<sequence>MAKSEEAKKDLYQNLDLSVLDRLMVAELLPARQDITMLRLIRVFRESLSFSQEELAILDFQPGPENQGLQWKDEGAARVGIKRVSVPVAIYLDLQEKLKQLNADKQLTAGHMDLYERLVG</sequence>
<protein>
    <submittedName>
        <fullName evidence="1">Uncharacterized protein</fullName>
    </submittedName>
</protein>
<comment type="caution">
    <text evidence="1">The sequence shown here is derived from an EMBL/GenBank/DDBJ whole genome shotgun (WGS) entry which is preliminary data.</text>
</comment>
<evidence type="ECO:0000313" key="1">
    <source>
        <dbReference type="EMBL" id="KKM17071.1"/>
    </source>
</evidence>